<dbReference type="InterPro" id="IPR041577">
    <property type="entry name" value="RT_RNaseH_2"/>
</dbReference>
<organism evidence="3 5">
    <name type="scientific">Rotaria sordida</name>
    <dbReference type="NCBI Taxonomy" id="392033"/>
    <lineage>
        <taxon>Eukaryota</taxon>
        <taxon>Metazoa</taxon>
        <taxon>Spiralia</taxon>
        <taxon>Gnathifera</taxon>
        <taxon>Rotifera</taxon>
        <taxon>Eurotatoria</taxon>
        <taxon>Bdelloidea</taxon>
        <taxon>Philodinida</taxon>
        <taxon>Philodinidae</taxon>
        <taxon>Rotaria</taxon>
    </lineage>
</organism>
<feature type="domain" description="Reverse transcriptase/retrotransposon-derived protein RNase H-like" evidence="2">
    <location>
        <begin position="218"/>
        <end position="303"/>
    </location>
</feature>
<dbReference type="PANTHER" id="PTHR33064">
    <property type="entry name" value="POL PROTEIN"/>
    <property type="match status" value="1"/>
</dbReference>
<sequence>MNTANEEKQHVLDVTEGEIFIVERIVNHLFRNSKKEYLIAWKGFWQLPIDEKDLVKIAFIALFGLYEWNVLPQSLRNASPSFQRIMNNLLSLCTDFSLVYLDDIIIFSRTYDEHLIHFEEVLNTLQSHNLTLNSTKCEIAKQTIEYLGHVINSTTITPLTDKIKSIILLPEPRLLAQANRFIDALSWYRKFIPQFASMATPVHAVINLLKSHRHKFKWVPEQSKSFNDLKQLLASHPLLLNFPDDTQPVLLSTDASKVGLGGILYQEINNVKKILYYYFELLSSSQKRYHHIELKALAIFKCIT</sequence>
<dbReference type="Pfam" id="PF17919">
    <property type="entry name" value="RT_RNaseH_2"/>
    <property type="match status" value="1"/>
</dbReference>
<dbReference type="Proteomes" id="UP000663854">
    <property type="component" value="Unassembled WGS sequence"/>
</dbReference>
<name>A0A814JS35_9BILA</name>
<evidence type="ECO:0000313" key="3">
    <source>
        <dbReference type="EMBL" id="CAF1041284.1"/>
    </source>
</evidence>
<dbReference type="FunFam" id="3.30.70.270:FF:000020">
    <property type="entry name" value="Transposon Tf2-6 polyprotein-like Protein"/>
    <property type="match status" value="1"/>
</dbReference>
<dbReference type="Pfam" id="PF00078">
    <property type="entry name" value="RVT_1"/>
    <property type="match status" value="1"/>
</dbReference>
<dbReference type="SUPFAM" id="SSF56672">
    <property type="entry name" value="DNA/RNA polymerases"/>
    <property type="match status" value="1"/>
</dbReference>
<dbReference type="Gene3D" id="3.30.70.270">
    <property type="match status" value="2"/>
</dbReference>
<dbReference type="EMBL" id="CAJNOH010000440">
    <property type="protein sequence ID" value="CAF1041284.1"/>
    <property type="molecule type" value="Genomic_DNA"/>
</dbReference>
<reference evidence="3" key="1">
    <citation type="submission" date="2021-02" db="EMBL/GenBank/DDBJ databases">
        <authorList>
            <person name="Nowell W R."/>
        </authorList>
    </citation>
    <scope>NUCLEOTIDE SEQUENCE</scope>
</reference>
<dbReference type="EMBL" id="CAJNOL010000867">
    <property type="protein sequence ID" value="CAF1223953.1"/>
    <property type="molecule type" value="Genomic_DNA"/>
</dbReference>
<evidence type="ECO:0008006" key="7">
    <source>
        <dbReference type="Google" id="ProtNLM"/>
    </source>
</evidence>
<dbReference type="InterPro" id="IPR016197">
    <property type="entry name" value="Chromo-like_dom_sf"/>
</dbReference>
<dbReference type="InterPro" id="IPR000477">
    <property type="entry name" value="RT_dom"/>
</dbReference>
<protein>
    <recommendedName>
        <fullName evidence="7">Reverse transcriptase domain-containing protein</fullName>
    </recommendedName>
</protein>
<dbReference type="FunFam" id="3.30.70.270:FF:000003">
    <property type="entry name" value="Transposon Ty3-G Gag-Pol polyprotein"/>
    <property type="match status" value="1"/>
</dbReference>
<keyword evidence="6" id="KW-1185">Reference proteome</keyword>
<dbReference type="SUPFAM" id="SSF54160">
    <property type="entry name" value="Chromo domain-like"/>
    <property type="match status" value="1"/>
</dbReference>
<comment type="caution">
    <text evidence="3">The sequence shown here is derived from an EMBL/GenBank/DDBJ whole genome shotgun (WGS) entry which is preliminary data.</text>
</comment>
<feature type="domain" description="Reverse transcriptase" evidence="1">
    <location>
        <begin position="42"/>
        <end position="151"/>
    </location>
</feature>
<gene>
    <name evidence="4" type="ORF">JXQ802_LOCUS25582</name>
    <name evidence="3" type="ORF">PYM288_LOCUS16658</name>
</gene>
<evidence type="ECO:0000313" key="6">
    <source>
        <dbReference type="Proteomes" id="UP000663870"/>
    </source>
</evidence>
<evidence type="ECO:0000313" key="5">
    <source>
        <dbReference type="Proteomes" id="UP000663854"/>
    </source>
</evidence>
<dbReference type="InterPro" id="IPR043128">
    <property type="entry name" value="Rev_trsase/Diguanyl_cyclase"/>
</dbReference>
<dbReference type="PANTHER" id="PTHR33064:SF37">
    <property type="entry name" value="RIBONUCLEASE H"/>
    <property type="match status" value="1"/>
</dbReference>
<dbReference type="Proteomes" id="UP000663870">
    <property type="component" value="Unassembled WGS sequence"/>
</dbReference>
<dbReference type="CDD" id="cd01647">
    <property type="entry name" value="RT_LTR"/>
    <property type="match status" value="1"/>
</dbReference>
<dbReference type="InterPro" id="IPR043502">
    <property type="entry name" value="DNA/RNA_pol_sf"/>
</dbReference>
<proteinExistence type="predicted"/>
<dbReference type="Gene3D" id="2.40.50.40">
    <property type="match status" value="1"/>
</dbReference>
<evidence type="ECO:0000259" key="1">
    <source>
        <dbReference type="Pfam" id="PF00078"/>
    </source>
</evidence>
<dbReference type="CDD" id="cd00024">
    <property type="entry name" value="CD_CSD"/>
    <property type="match status" value="1"/>
</dbReference>
<dbReference type="InterPro" id="IPR051320">
    <property type="entry name" value="Viral_Replic_Matur_Polypro"/>
</dbReference>
<dbReference type="AlphaFoldDB" id="A0A814JS35"/>
<evidence type="ECO:0000259" key="2">
    <source>
        <dbReference type="Pfam" id="PF17919"/>
    </source>
</evidence>
<evidence type="ECO:0000313" key="4">
    <source>
        <dbReference type="EMBL" id="CAF1223953.1"/>
    </source>
</evidence>
<accession>A0A814JS35</accession>